<dbReference type="InterPro" id="IPR017441">
    <property type="entry name" value="Protein_kinase_ATP_BS"/>
</dbReference>
<evidence type="ECO:0000256" key="11">
    <source>
        <dbReference type="ARBA" id="ARBA00022840"/>
    </source>
</evidence>
<dbReference type="PROSITE" id="PS50011">
    <property type="entry name" value="PROTEIN_KINASE_DOM"/>
    <property type="match status" value="1"/>
</dbReference>
<dbReference type="GO" id="GO:0016787">
    <property type="term" value="F:hydrolase activity"/>
    <property type="evidence" value="ECO:0007669"/>
    <property type="project" value="UniProtKB-KW"/>
</dbReference>
<feature type="domain" description="Helicase ATP-binding" evidence="18">
    <location>
        <begin position="439"/>
        <end position="610"/>
    </location>
</feature>
<evidence type="ECO:0000256" key="6">
    <source>
        <dbReference type="ARBA" id="ARBA00022723"/>
    </source>
</evidence>
<dbReference type="RefSeq" id="XP_024336603.1">
    <property type="nucleotide sequence ID" value="XM_024477074.1"/>
</dbReference>
<feature type="compositionally biased region" description="Low complexity" evidence="16">
    <location>
        <begin position="1402"/>
        <end position="1411"/>
    </location>
</feature>
<dbReference type="Proteomes" id="UP000194127">
    <property type="component" value="Unassembled WGS sequence"/>
</dbReference>
<dbReference type="SUPFAM" id="SSF51621">
    <property type="entry name" value="Phosphoenolpyruvate/pyruvate domain"/>
    <property type="match status" value="1"/>
</dbReference>
<dbReference type="InterPro" id="IPR048333">
    <property type="entry name" value="HA2_WH"/>
</dbReference>
<feature type="region of interest" description="Disordered" evidence="16">
    <location>
        <begin position="1801"/>
        <end position="1820"/>
    </location>
</feature>
<evidence type="ECO:0000256" key="10">
    <source>
        <dbReference type="ARBA" id="ARBA00022806"/>
    </source>
</evidence>
<proteinExistence type="predicted"/>
<dbReference type="EC" id="3.6.4.13" evidence="2"/>
<keyword evidence="11 15" id="KW-0067">ATP-binding</keyword>
<dbReference type="PANTHER" id="PTHR18934:SF83">
    <property type="entry name" value="PRE-MRNA-SPLICING FACTOR ATP-DEPENDENT RNA HELICASE DHX16"/>
    <property type="match status" value="1"/>
</dbReference>
<dbReference type="Pfam" id="PF03328">
    <property type="entry name" value="HpcH_HpaI"/>
    <property type="match status" value="1"/>
</dbReference>
<dbReference type="FunFam" id="1.20.120.1080:FF:000001">
    <property type="entry name" value="Pre-mRNA-splicing factor ATP-dependent RNA helicase"/>
    <property type="match status" value="1"/>
</dbReference>
<keyword evidence="7 15" id="KW-0547">Nucleotide-binding</keyword>
<dbReference type="STRING" id="670580.A0A1X6MU02"/>
<dbReference type="GO" id="GO:0003724">
    <property type="term" value="F:RNA helicase activity"/>
    <property type="evidence" value="ECO:0007669"/>
    <property type="project" value="UniProtKB-EC"/>
</dbReference>
<feature type="region of interest" description="Disordered" evidence="16">
    <location>
        <begin position="1097"/>
        <end position="1123"/>
    </location>
</feature>
<dbReference type="GO" id="GO:0006397">
    <property type="term" value="P:mRNA processing"/>
    <property type="evidence" value="ECO:0007669"/>
    <property type="project" value="UniProtKB-KW"/>
</dbReference>
<dbReference type="InterPro" id="IPR001650">
    <property type="entry name" value="Helicase_C-like"/>
</dbReference>
<dbReference type="FunFam" id="3.40.50.300:FF:000007">
    <property type="entry name" value="Pre-mRNA-splicing factor ATP-dependent RNA helicase"/>
    <property type="match status" value="1"/>
</dbReference>
<feature type="compositionally biased region" description="Low complexity" evidence="16">
    <location>
        <begin position="1325"/>
        <end position="1342"/>
    </location>
</feature>
<feature type="region of interest" description="Disordered" evidence="16">
    <location>
        <begin position="1361"/>
        <end position="1452"/>
    </location>
</feature>
<feature type="compositionally biased region" description="Basic and acidic residues" evidence="16">
    <location>
        <begin position="1501"/>
        <end position="1512"/>
    </location>
</feature>
<dbReference type="FunFam" id="1.10.510.10:FF:000224">
    <property type="entry name" value="serine/threonine-protein kinase mph1 isoform X1"/>
    <property type="match status" value="1"/>
</dbReference>
<dbReference type="InterPro" id="IPR040442">
    <property type="entry name" value="Pyrv_kinase-like_dom_sf"/>
</dbReference>
<feature type="domain" description="Helicase C-terminal" evidence="19">
    <location>
        <begin position="635"/>
        <end position="808"/>
    </location>
</feature>
<evidence type="ECO:0000256" key="16">
    <source>
        <dbReference type="SAM" id="MobiDB-lite"/>
    </source>
</evidence>
<evidence type="ECO:0000259" key="18">
    <source>
        <dbReference type="PROSITE" id="PS51192"/>
    </source>
</evidence>
<dbReference type="Pfam" id="PF21010">
    <property type="entry name" value="HA2_C"/>
    <property type="match status" value="1"/>
</dbReference>
<keyword evidence="9" id="KW-0378">Hydrolase</keyword>
<feature type="compositionally biased region" description="Basic and acidic residues" evidence="16">
    <location>
        <begin position="76"/>
        <end position="89"/>
    </location>
</feature>
<dbReference type="Pfam" id="PF00270">
    <property type="entry name" value="DEAD"/>
    <property type="match status" value="1"/>
</dbReference>
<reference evidence="20 21" key="1">
    <citation type="submission" date="2017-04" db="EMBL/GenBank/DDBJ databases">
        <title>Genome Sequence of the Model Brown-Rot Fungus Postia placenta SB12.</title>
        <authorList>
            <consortium name="DOE Joint Genome Institute"/>
            <person name="Gaskell J."/>
            <person name="Kersten P."/>
            <person name="Larrondo L.F."/>
            <person name="Canessa P."/>
            <person name="Martinez D."/>
            <person name="Hibbett D."/>
            <person name="Schmoll M."/>
            <person name="Kubicek C.P."/>
            <person name="Martinez A.T."/>
            <person name="Yadav J."/>
            <person name="Master E."/>
            <person name="Magnuson J.K."/>
            <person name="James T."/>
            <person name="Yaver D."/>
            <person name="Berka R."/>
            <person name="Labutti K."/>
            <person name="Lipzen A."/>
            <person name="Aerts A."/>
            <person name="Barry K."/>
            <person name="Henrissat B."/>
            <person name="Blanchette R."/>
            <person name="Grigoriev I."/>
            <person name="Cullen D."/>
        </authorList>
    </citation>
    <scope>NUCLEOTIDE SEQUENCE [LARGE SCALE GENOMIC DNA]</scope>
    <source>
        <strain evidence="20 21">MAD-698-R-SB12</strain>
    </source>
</reference>
<feature type="compositionally biased region" description="Low complexity" evidence="16">
    <location>
        <begin position="1107"/>
        <end position="1123"/>
    </location>
</feature>
<dbReference type="SUPFAM" id="SSF52540">
    <property type="entry name" value="P-loop containing nucleoside triphosphate hydrolases"/>
    <property type="match status" value="1"/>
</dbReference>
<feature type="compositionally biased region" description="Polar residues" evidence="16">
    <location>
        <begin position="1535"/>
        <end position="1548"/>
    </location>
</feature>
<dbReference type="GO" id="GO:0046872">
    <property type="term" value="F:metal ion binding"/>
    <property type="evidence" value="ECO:0007669"/>
    <property type="project" value="UniProtKB-KW"/>
</dbReference>
<evidence type="ECO:0000256" key="7">
    <source>
        <dbReference type="ARBA" id="ARBA00022741"/>
    </source>
</evidence>
<protein>
    <recommendedName>
        <fullName evidence="2">RNA helicase</fullName>
        <ecNumber evidence="2">3.6.4.13</ecNumber>
    </recommendedName>
</protein>
<comment type="catalytic activity">
    <reaction evidence="14">
        <text>ATP + H2O = ADP + phosphate + H(+)</text>
        <dbReference type="Rhea" id="RHEA:13065"/>
        <dbReference type="ChEBI" id="CHEBI:15377"/>
        <dbReference type="ChEBI" id="CHEBI:15378"/>
        <dbReference type="ChEBI" id="CHEBI:30616"/>
        <dbReference type="ChEBI" id="CHEBI:43474"/>
        <dbReference type="ChEBI" id="CHEBI:456216"/>
        <dbReference type="EC" id="3.6.4.13"/>
    </reaction>
</comment>
<evidence type="ECO:0000313" key="20">
    <source>
        <dbReference type="EMBL" id="OSX59809.1"/>
    </source>
</evidence>
<sequence length="2425" mass="271427">MSSDLERYISDNSLRFFGVSDKSIIDYVVASASSSKSPESLFVALNASGLPDTPDAHQFVQDVYSRAPRRSKHKKSSDSSRKQVEEQTKHLRAQKFGFLLDDDDQGSSGVPSDKAKVSGKSSARDRRDRHTRKRESDAREWESDEEEQSRKRARTDDGEDSRRQEDEEDIELPEDEEVRRERQRVEDLKERDEFAERVKQRDREKTKKVVEDRSSKGVGALEAAQRRQLADDSQARERAMPSLREHSRQEYLSKRELQRVELLRREIADEEALFAGMKMSKRERGELDHKKQVLRLVEERLKIDDKYEGYQLPEDYITEQGKIDKKKKEGVLYQRYEEAKPKDGQHTTDVDQWEEAQTKHSTFKTGAMDKREIVEDYEYVFDESQTIKFVMESTMGGEGRMTAKDKLLQQQIEEAEKRAQSIEDTRKSLPIYLYREQLLDSIKEHQVLIVVAETGSGKTTQLPQYLHEAGYTANGQKIGCTQPRRVAAMSVASRVAEEMGTKVGYEVGYSIRFEDCTSDKTVLKYMTDGMLLREFLTEPDLAGYAALIIDEAHERTLSTDILFALVKGSRVPVQDIARFRPELRLLISSATMDAAKFSEYFDGAPVFYVPGRRYPVDIHYTPQPEANYLHAAITTVFQIHTTQPKGDILVFFTGQDEIEAAQENLQETARALGNKIAELIVCPIYANLPSDMQAKIFEPTPEGARKVVLATNIAETSITIDGVVFVIDPGFVKQNSYNPRTGMSSLVVVPCSRASANQRAGRAGRVGPGKAFRLYTKWAYANELEENTVPEIQRTNLGMVVLLLKSLGINDLIGFEFMDPPPGETLMRALELLYALGALNDRGELTKLGRRMAEFPVDPMLSKAIIASENYHCTDEVLTIISMLQESSSIFYRPKDKKLHADQARQNFVRPGGDHFTLLNVWEQWAETNYSQQFCYEQFLQFKSLSRARDIRDQLAGLCERVEVVVESNANTNDITPVQKALTAGYFYNTAQLQKSGDSYRTLKTNQTVYIHPSSSLFHITPPAKTVLYYELVMTSKSYLRQIMEIKPAWLLEVAPHYFKPADLEQLATGDKKMPKTIGAVGENARVFSMFASLSAAPRPSPPLTPPQTLTSDGSGISPASSDDSSCLELSFVYEVNSQGEVVRVSKDLSKSSAPPTPDQSPKLAQASPPKAPSPIGQLRAPSLGRSESLPASAFEPTPSAPARSFQRVASGPLQTPASSSSIRSSIAPLSTGGRKLGGARRVKLEEFQEQDVLLRSQPQAVDEKENARGPSHNMQSSRPMIPIRPTRLLNKKSGIDKIVEDQAAEEHAAAEMRGFGYSGRPRRSASLSDASASGSMSQDSGYEQGMPNIQYYQSQYQRPGTSLGMASRGARRVTIEEKRRQERESALEEGYARREAEEAAEAAPSHARPAYSHQRKDSDTLRSAAALTPTSPTAVEFPSRVSPPNRNYVPSSAPSLVAAAATNLRHRRSPTAPEAPTSSAEIAPPNGGSQAAGRTWAAGDSREQEREERYDSAAPSRNAPAMPPPQPPAPPPAKQQQVSHPQASYQGTPALELRSRNMVVNKKAYARLDMIGKGGSSRVYRVMNGTNEIFAIKRVSLDKTDADTMSGYMNEIALLKRLEGNSRIIRLIDSELKPGPGGSMGHLMLVMECGEIDLARLLQEQQKEPLDLVWIAYYWKQMLQAVHIIHEEKIVHSDLKPANFVLVRGQLKLIDFGIANAIANDTTNIQRDHQIGTVNYMSPEAIELPEGMRRLKVGRPSDVWSLGCILYQMVYGQPPFQHLSVYQKMKAIPNEKHIIEFPHHATPSVPSSRASSGEGSPHRLDHLSVRVPETLIATMQSCLARNPKERMTIPALLDQDWLEMKAPPPPLPPSPPPPPSPILKEDETIINPHFMQQLLAYGISLGMQGRDMDNAQLLREAECTDIAPRYPTDTQPTKQSASCHDHYDLQCGLHHARRTSRVPRHAEIDVRPSQTLLVLRSHEVVFVFCCYDRRAMLSRSQAQAVFLPTAACSQTPCYASYYSSSLRAVLASMLRVARRLDWNRRALYDRAVPSSSDRMLEKSLSTQSDIIIYDLEDSVPPSVADKDGARERLRRFFNFQQSRLLKCLRQTKTTAELPRPERIAVRLNSINTPFFQHDIAQALRIPSIRTLVLPKVHSALDLHHVSRAIYVASNLQSVRDPTAQPLRLVASIESARSMINLREIAAWQSEYGRPLGVTLSALLFAAEDYCADTSIIRTKSRQELLFTRSQIAITAKAFGLDAIDMVCVNYKDSDYLKEECEDGRRLGFNGKQAIHPTQVDIIQSTFVPSDKEILRAATILHRMQQAHVSQQGAIGLELEGGGKEMIDAPMIKQTKAPHFPRCDTRLDRVATLAQFWLHDRQSVIYRSNNSFGTSPAASGMNARVERVWPVKLLESVLLLLSCSDLRSW</sequence>
<dbReference type="InterPro" id="IPR008271">
    <property type="entry name" value="Ser/Thr_kinase_AS"/>
</dbReference>
<dbReference type="InterPro" id="IPR011709">
    <property type="entry name" value="DEAD-box_helicase_OB_fold"/>
</dbReference>
<feature type="binding site" evidence="15">
    <location>
        <position position="1594"/>
    </location>
    <ligand>
        <name>ATP</name>
        <dbReference type="ChEBI" id="CHEBI:30616"/>
    </ligand>
</feature>
<dbReference type="Pfam" id="PF00069">
    <property type="entry name" value="Pkinase"/>
    <property type="match status" value="1"/>
</dbReference>
<dbReference type="Pfam" id="PF00271">
    <property type="entry name" value="Helicase_C"/>
    <property type="match status" value="1"/>
</dbReference>
<dbReference type="PROSITE" id="PS51192">
    <property type="entry name" value="HELICASE_ATP_BIND_1"/>
    <property type="match status" value="1"/>
</dbReference>
<feature type="region of interest" description="Disordered" evidence="16">
    <location>
        <begin position="1146"/>
        <end position="1236"/>
    </location>
</feature>
<feature type="compositionally biased region" description="Basic and acidic residues" evidence="16">
    <location>
        <begin position="122"/>
        <end position="141"/>
    </location>
</feature>
<dbReference type="Gene3D" id="3.30.200.20">
    <property type="entry name" value="Phosphorylase Kinase, domain 1"/>
    <property type="match status" value="1"/>
</dbReference>
<feature type="compositionally biased region" description="Acidic residues" evidence="16">
    <location>
        <begin position="166"/>
        <end position="176"/>
    </location>
</feature>
<evidence type="ECO:0000256" key="12">
    <source>
        <dbReference type="ARBA" id="ARBA00023187"/>
    </source>
</evidence>
<dbReference type="FunFam" id="3.30.200.20:FF:000131">
    <property type="entry name" value="Dual specificity protein kinase TTK"/>
    <property type="match status" value="1"/>
</dbReference>
<feature type="region of interest" description="Disordered" evidence="16">
    <location>
        <begin position="1254"/>
        <end position="1286"/>
    </location>
</feature>
<dbReference type="SMART" id="SM00490">
    <property type="entry name" value="HELICc"/>
    <property type="match status" value="1"/>
</dbReference>
<feature type="region of interest" description="Disordered" evidence="16">
    <location>
        <begin position="64"/>
        <end position="248"/>
    </location>
</feature>
<evidence type="ECO:0000259" key="17">
    <source>
        <dbReference type="PROSITE" id="PS50011"/>
    </source>
</evidence>
<gene>
    <name evidence="20" type="ORF">POSPLADRAFT_1035341</name>
</gene>
<dbReference type="GO" id="GO:0098813">
    <property type="term" value="P:nuclear chromosome segregation"/>
    <property type="evidence" value="ECO:0007669"/>
    <property type="project" value="UniProtKB-ARBA"/>
</dbReference>
<dbReference type="Gene3D" id="3.20.20.60">
    <property type="entry name" value="Phosphoenolpyruvate-binding domains"/>
    <property type="match status" value="1"/>
</dbReference>
<dbReference type="GO" id="GO:0003723">
    <property type="term" value="F:RNA binding"/>
    <property type="evidence" value="ECO:0007669"/>
    <property type="project" value="TreeGrafter"/>
</dbReference>
<dbReference type="InterPro" id="IPR002464">
    <property type="entry name" value="DNA/RNA_helicase_DEAH_CS"/>
</dbReference>
<dbReference type="InterPro" id="IPR014001">
    <property type="entry name" value="Helicase_ATP-bd"/>
</dbReference>
<keyword evidence="5" id="KW-0808">Transferase</keyword>
<keyword evidence="8" id="KW-0418">Kinase</keyword>
<feature type="region of interest" description="Disordered" evidence="16">
    <location>
        <begin position="1468"/>
        <end position="1552"/>
    </location>
</feature>
<dbReference type="CDD" id="cd18791">
    <property type="entry name" value="SF2_C_RHA"/>
    <property type="match status" value="1"/>
</dbReference>
<feature type="compositionally biased region" description="Basic and acidic residues" evidence="16">
    <location>
        <begin position="224"/>
        <end position="248"/>
    </location>
</feature>
<organism evidence="20 21">
    <name type="scientific">Postia placenta MAD-698-R-SB12</name>
    <dbReference type="NCBI Taxonomy" id="670580"/>
    <lineage>
        <taxon>Eukaryota</taxon>
        <taxon>Fungi</taxon>
        <taxon>Dikarya</taxon>
        <taxon>Basidiomycota</taxon>
        <taxon>Agaricomycotina</taxon>
        <taxon>Agaricomycetes</taxon>
        <taxon>Polyporales</taxon>
        <taxon>Adustoporiaceae</taxon>
        <taxon>Rhodonia</taxon>
    </lineage>
</organism>
<dbReference type="GO" id="GO:0008380">
    <property type="term" value="P:RNA splicing"/>
    <property type="evidence" value="ECO:0007669"/>
    <property type="project" value="UniProtKB-KW"/>
</dbReference>
<feature type="compositionally biased region" description="Basic and acidic residues" evidence="16">
    <location>
        <begin position="148"/>
        <end position="165"/>
    </location>
</feature>
<dbReference type="GO" id="GO:0071006">
    <property type="term" value="C:U2-type catalytic step 1 spliceosome"/>
    <property type="evidence" value="ECO:0007669"/>
    <property type="project" value="UniProtKB-ARBA"/>
</dbReference>
<feature type="domain" description="Protein kinase" evidence="17">
    <location>
        <begin position="1566"/>
        <end position="1859"/>
    </location>
</feature>
<dbReference type="InterPro" id="IPR011545">
    <property type="entry name" value="DEAD/DEAH_box_helicase_dom"/>
</dbReference>
<dbReference type="GO" id="GO:0007094">
    <property type="term" value="P:mitotic spindle assembly checkpoint signaling"/>
    <property type="evidence" value="ECO:0007669"/>
    <property type="project" value="UniProtKB-ARBA"/>
</dbReference>
<feature type="compositionally biased region" description="Basic and acidic residues" evidence="16">
    <location>
        <begin position="177"/>
        <end position="215"/>
    </location>
</feature>
<evidence type="ECO:0000313" key="21">
    <source>
        <dbReference type="Proteomes" id="UP000194127"/>
    </source>
</evidence>
<feature type="compositionally biased region" description="Low complexity" evidence="16">
    <location>
        <begin position="1217"/>
        <end position="1231"/>
    </location>
</feature>
<dbReference type="InterPro" id="IPR027417">
    <property type="entry name" value="P-loop_NTPase"/>
</dbReference>
<feature type="compositionally biased region" description="Pro residues" evidence="16">
    <location>
        <begin position="1522"/>
        <end position="1534"/>
    </location>
</feature>
<dbReference type="InterPro" id="IPR007502">
    <property type="entry name" value="Helicase-assoc_dom"/>
</dbReference>
<feature type="compositionally biased region" description="Polar residues" evidence="16">
    <location>
        <begin position="1805"/>
        <end position="1815"/>
    </location>
</feature>
<dbReference type="Gene3D" id="1.10.510.10">
    <property type="entry name" value="Transferase(Phosphotransferase) domain 1"/>
    <property type="match status" value="1"/>
</dbReference>
<keyword evidence="4" id="KW-0507">mRNA processing</keyword>
<dbReference type="InterPro" id="IPR005000">
    <property type="entry name" value="Aldolase/citrate-lyase_domain"/>
</dbReference>
<dbReference type="PROSITE" id="PS00108">
    <property type="entry name" value="PROTEIN_KINASE_ST"/>
    <property type="match status" value="1"/>
</dbReference>
<dbReference type="PROSITE" id="PS00690">
    <property type="entry name" value="DEAH_ATP_HELICASE"/>
    <property type="match status" value="1"/>
</dbReference>
<evidence type="ECO:0000256" key="15">
    <source>
        <dbReference type="PROSITE-ProRule" id="PRU10141"/>
    </source>
</evidence>
<comment type="subcellular location">
    <subcellularLocation>
        <location evidence="1">Nucleus</location>
    </subcellularLocation>
</comment>
<dbReference type="PROSITE" id="PS00107">
    <property type="entry name" value="PROTEIN_KINASE_ATP"/>
    <property type="match status" value="1"/>
</dbReference>
<keyword evidence="12" id="KW-0508">mRNA splicing</keyword>
<dbReference type="Gene3D" id="3.40.50.300">
    <property type="entry name" value="P-loop containing nucleotide triphosphate hydrolases"/>
    <property type="match status" value="2"/>
</dbReference>
<dbReference type="Pfam" id="PF04408">
    <property type="entry name" value="WHD_HA2"/>
    <property type="match status" value="1"/>
</dbReference>
<keyword evidence="10" id="KW-0347">Helicase</keyword>
<accession>A0A1X6MU02</accession>
<dbReference type="SMART" id="SM00847">
    <property type="entry name" value="HA2"/>
    <property type="match status" value="1"/>
</dbReference>
<keyword evidence="6" id="KW-0479">Metal-binding</keyword>
<evidence type="ECO:0000259" key="19">
    <source>
        <dbReference type="PROSITE" id="PS51194"/>
    </source>
</evidence>
<dbReference type="Pfam" id="PF07717">
    <property type="entry name" value="OB_NTP_bind"/>
    <property type="match status" value="1"/>
</dbReference>
<evidence type="ECO:0000256" key="3">
    <source>
        <dbReference type="ARBA" id="ARBA00022527"/>
    </source>
</evidence>
<evidence type="ECO:0000256" key="1">
    <source>
        <dbReference type="ARBA" id="ARBA00004123"/>
    </source>
</evidence>
<evidence type="ECO:0000256" key="8">
    <source>
        <dbReference type="ARBA" id="ARBA00022777"/>
    </source>
</evidence>
<evidence type="ECO:0000256" key="9">
    <source>
        <dbReference type="ARBA" id="ARBA00022801"/>
    </source>
</evidence>
<feature type="compositionally biased region" description="Basic and acidic residues" evidence="16">
    <location>
        <begin position="1374"/>
        <end position="1398"/>
    </location>
</feature>
<evidence type="ECO:0000256" key="13">
    <source>
        <dbReference type="ARBA" id="ARBA00023242"/>
    </source>
</evidence>
<keyword evidence="3" id="KW-0723">Serine/threonine-protein kinase</keyword>
<evidence type="ECO:0000256" key="2">
    <source>
        <dbReference type="ARBA" id="ARBA00012552"/>
    </source>
</evidence>
<dbReference type="InterPro" id="IPR015813">
    <property type="entry name" value="Pyrv/PenolPyrv_kinase-like_dom"/>
</dbReference>
<dbReference type="Gene3D" id="1.20.120.1080">
    <property type="match status" value="1"/>
</dbReference>
<dbReference type="GO" id="GO:0004674">
    <property type="term" value="F:protein serine/threonine kinase activity"/>
    <property type="evidence" value="ECO:0007669"/>
    <property type="project" value="UniProtKB-KW"/>
</dbReference>
<dbReference type="GO" id="GO:0071013">
    <property type="term" value="C:catalytic step 2 spliceosome"/>
    <property type="evidence" value="ECO:0007669"/>
    <property type="project" value="TreeGrafter"/>
</dbReference>
<dbReference type="FunFam" id="3.40.50.300:FF:000726">
    <property type="entry name" value="Pre-mRNA-splicing factor ATP-dependent RNA helicase"/>
    <property type="match status" value="1"/>
</dbReference>
<name>A0A1X6MU02_9APHY</name>
<keyword evidence="21" id="KW-1185">Reference proteome</keyword>
<evidence type="ECO:0000256" key="5">
    <source>
        <dbReference type="ARBA" id="ARBA00022679"/>
    </source>
</evidence>
<dbReference type="SMART" id="SM00220">
    <property type="entry name" value="S_TKc"/>
    <property type="match status" value="1"/>
</dbReference>
<dbReference type="PROSITE" id="PS51194">
    <property type="entry name" value="HELICASE_CTER"/>
    <property type="match status" value="1"/>
</dbReference>
<feature type="compositionally biased region" description="Low complexity" evidence="16">
    <location>
        <begin position="1424"/>
        <end position="1435"/>
    </location>
</feature>
<evidence type="ECO:0000256" key="14">
    <source>
        <dbReference type="ARBA" id="ARBA00047984"/>
    </source>
</evidence>
<dbReference type="SMART" id="SM00487">
    <property type="entry name" value="DEXDc"/>
    <property type="match status" value="1"/>
</dbReference>
<dbReference type="InterPro" id="IPR000719">
    <property type="entry name" value="Prot_kinase_dom"/>
</dbReference>
<evidence type="ECO:0000256" key="4">
    <source>
        <dbReference type="ARBA" id="ARBA00022664"/>
    </source>
</evidence>
<dbReference type="InterPro" id="IPR011009">
    <property type="entry name" value="Kinase-like_dom_sf"/>
</dbReference>
<dbReference type="InterPro" id="IPR027084">
    <property type="entry name" value="Mps1_cat"/>
</dbReference>
<keyword evidence="13" id="KW-0539">Nucleus</keyword>
<dbReference type="OrthoDB" id="10253254at2759"/>
<feature type="region of interest" description="Disordered" evidence="16">
    <location>
        <begin position="1313"/>
        <end position="1346"/>
    </location>
</feature>
<dbReference type="GO" id="GO:0005524">
    <property type="term" value="F:ATP binding"/>
    <property type="evidence" value="ECO:0007669"/>
    <property type="project" value="UniProtKB-UniRule"/>
</dbReference>
<dbReference type="CDD" id="cd14131">
    <property type="entry name" value="PKc_Mps1"/>
    <property type="match status" value="1"/>
</dbReference>
<dbReference type="EMBL" id="KZ110601">
    <property type="protein sequence ID" value="OSX59809.1"/>
    <property type="molecule type" value="Genomic_DNA"/>
</dbReference>
<dbReference type="SUPFAM" id="SSF56112">
    <property type="entry name" value="Protein kinase-like (PK-like)"/>
    <property type="match status" value="1"/>
</dbReference>
<dbReference type="GeneID" id="36322024"/>
<dbReference type="PANTHER" id="PTHR18934">
    <property type="entry name" value="ATP-DEPENDENT RNA HELICASE"/>
    <property type="match status" value="1"/>
</dbReference>